<sequence>MKELNLRSLNKRIKYRSKLLKDLSQRFRKEYLGQVVQKHKEKQSRNPQIGEIILVRDDSKKRLFWPLEKIIIKLIPGRDGKICTVKLKTPHGKVLRPIQHIYPLEIYSKESVDKEPGGEECNSNNVTDDEINVTSTDAVIVRKFTSPGFLD</sequence>
<name>A0A8X6UJQ0_NEPPI</name>
<evidence type="ECO:0000259" key="1">
    <source>
        <dbReference type="Pfam" id="PF18701"/>
    </source>
</evidence>
<dbReference type="EMBL" id="BMAW01126575">
    <property type="protein sequence ID" value="GFU17354.1"/>
    <property type="molecule type" value="Genomic_DNA"/>
</dbReference>
<dbReference type="InterPro" id="IPR040676">
    <property type="entry name" value="DUF5641"/>
</dbReference>
<evidence type="ECO:0000313" key="3">
    <source>
        <dbReference type="Proteomes" id="UP000887013"/>
    </source>
</evidence>
<keyword evidence="3" id="KW-1185">Reference proteome</keyword>
<proteinExistence type="predicted"/>
<dbReference type="PANTHER" id="PTHR47331">
    <property type="entry name" value="PHD-TYPE DOMAIN-CONTAINING PROTEIN"/>
    <property type="match status" value="1"/>
</dbReference>
<reference evidence="2" key="1">
    <citation type="submission" date="2020-08" db="EMBL/GenBank/DDBJ databases">
        <title>Multicomponent nature underlies the extraordinary mechanical properties of spider dragline silk.</title>
        <authorList>
            <person name="Kono N."/>
            <person name="Nakamura H."/>
            <person name="Mori M."/>
            <person name="Yoshida Y."/>
            <person name="Ohtoshi R."/>
            <person name="Malay A.D."/>
            <person name="Moran D.A.P."/>
            <person name="Tomita M."/>
            <person name="Numata K."/>
            <person name="Arakawa K."/>
        </authorList>
    </citation>
    <scope>NUCLEOTIDE SEQUENCE</scope>
</reference>
<dbReference type="AlphaFoldDB" id="A0A8X6UJQ0"/>
<dbReference type="OrthoDB" id="6020750at2759"/>
<gene>
    <name evidence="2" type="primary">AVEN_251935_1</name>
    <name evidence="2" type="ORF">NPIL_420671</name>
</gene>
<organism evidence="2 3">
    <name type="scientific">Nephila pilipes</name>
    <name type="common">Giant wood spider</name>
    <name type="synonym">Nephila maculata</name>
    <dbReference type="NCBI Taxonomy" id="299642"/>
    <lineage>
        <taxon>Eukaryota</taxon>
        <taxon>Metazoa</taxon>
        <taxon>Ecdysozoa</taxon>
        <taxon>Arthropoda</taxon>
        <taxon>Chelicerata</taxon>
        <taxon>Arachnida</taxon>
        <taxon>Araneae</taxon>
        <taxon>Araneomorphae</taxon>
        <taxon>Entelegynae</taxon>
        <taxon>Araneoidea</taxon>
        <taxon>Nephilidae</taxon>
        <taxon>Nephila</taxon>
    </lineage>
</organism>
<comment type="caution">
    <text evidence="2">The sequence shown here is derived from an EMBL/GenBank/DDBJ whole genome shotgun (WGS) entry which is preliminary data.</text>
</comment>
<dbReference type="Proteomes" id="UP000887013">
    <property type="component" value="Unassembled WGS sequence"/>
</dbReference>
<protein>
    <submittedName>
        <fullName evidence="2">DUF5641 domain-containing protein</fullName>
    </submittedName>
</protein>
<evidence type="ECO:0000313" key="2">
    <source>
        <dbReference type="EMBL" id="GFU17354.1"/>
    </source>
</evidence>
<accession>A0A8X6UJQ0</accession>
<feature type="domain" description="DUF5641" evidence="1">
    <location>
        <begin position="13"/>
        <end position="104"/>
    </location>
</feature>
<dbReference type="Pfam" id="PF18701">
    <property type="entry name" value="DUF5641"/>
    <property type="match status" value="1"/>
</dbReference>